<dbReference type="AlphaFoldDB" id="A0A8J2KQG9"/>
<dbReference type="InterPro" id="IPR050182">
    <property type="entry name" value="Cytochrome_P450_fam2"/>
</dbReference>
<reference evidence="4" key="1">
    <citation type="submission" date="2021-06" db="EMBL/GenBank/DDBJ databases">
        <authorList>
            <person name="Hodson N. C."/>
            <person name="Mongue J. A."/>
            <person name="Jaron S. K."/>
        </authorList>
    </citation>
    <scope>NUCLEOTIDE SEQUENCE</scope>
</reference>
<dbReference type="OrthoDB" id="1055148at2759"/>
<dbReference type="GO" id="GO:0008395">
    <property type="term" value="F:steroid hydroxylase activity"/>
    <property type="evidence" value="ECO:0007669"/>
    <property type="project" value="TreeGrafter"/>
</dbReference>
<organism evidence="4 5">
    <name type="scientific">Allacma fusca</name>
    <dbReference type="NCBI Taxonomy" id="39272"/>
    <lineage>
        <taxon>Eukaryota</taxon>
        <taxon>Metazoa</taxon>
        <taxon>Ecdysozoa</taxon>
        <taxon>Arthropoda</taxon>
        <taxon>Hexapoda</taxon>
        <taxon>Collembola</taxon>
        <taxon>Symphypleona</taxon>
        <taxon>Sminthuridae</taxon>
        <taxon>Allacma</taxon>
    </lineage>
</organism>
<dbReference type="GO" id="GO:0005506">
    <property type="term" value="F:iron ion binding"/>
    <property type="evidence" value="ECO:0007669"/>
    <property type="project" value="InterPro"/>
</dbReference>
<dbReference type="InterPro" id="IPR001128">
    <property type="entry name" value="Cyt_P450"/>
</dbReference>
<evidence type="ECO:0000256" key="1">
    <source>
        <dbReference type="ARBA" id="ARBA00010617"/>
    </source>
</evidence>
<protein>
    <recommendedName>
        <fullName evidence="6">Cytochrome P450</fullName>
    </recommendedName>
</protein>
<gene>
    <name evidence="4" type="ORF">AFUS01_LOCUS28294</name>
</gene>
<comment type="similarity">
    <text evidence="1">Belongs to the cytochrome P450 family.</text>
</comment>
<dbReference type="PANTHER" id="PTHR24300">
    <property type="entry name" value="CYTOCHROME P450 508A4-RELATED"/>
    <property type="match status" value="1"/>
</dbReference>
<sequence length="137" mass="15844">MYIGSDRHIVLSDLELIKKAFQNPSFQGRFKFELMEIDGGYHGIALSTGQEWQDQRRFALRHLRDFGFGKNYMEGLIQEEVDELLDRLKSEGTDPVSLNNKFTLAVVNSVWTIVTGKRFGQSDPKLQRIFEQLFLSV</sequence>
<accession>A0A8J2KQG9</accession>
<feature type="non-terminal residue" evidence="4">
    <location>
        <position position="1"/>
    </location>
</feature>
<evidence type="ECO:0000256" key="2">
    <source>
        <dbReference type="ARBA" id="ARBA00022723"/>
    </source>
</evidence>
<dbReference type="GO" id="GO:0016712">
    <property type="term" value="F:oxidoreductase activity, acting on paired donors, with incorporation or reduction of molecular oxygen, reduced flavin or flavoprotein as one donor, and incorporation of one atom of oxygen"/>
    <property type="evidence" value="ECO:0007669"/>
    <property type="project" value="TreeGrafter"/>
</dbReference>
<keyword evidence="5" id="KW-1185">Reference proteome</keyword>
<proteinExistence type="inferred from homology"/>
<dbReference type="Proteomes" id="UP000708208">
    <property type="component" value="Unassembled WGS sequence"/>
</dbReference>
<dbReference type="EMBL" id="CAJVCH010402278">
    <property type="protein sequence ID" value="CAG7817746.1"/>
    <property type="molecule type" value="Genomic_DNA"/>
</dbReference>
<evidence type="ECO:0000313" key="4">
    <source>
        <dbReference type="EMBL" id="CAG7817746.1"/>
    </source>
</evidence>
<keyword evidence="3" id="KW-0408">Iron</keyword>
<dbReference type="GO" id="GO:0020037">
    <property type="term" value="F:heme binding"/>
    <property type="evidence" value="ECO:0007669"/>
    <property type="project" value="InterPro"/>
</dbReference>
<dbReference type="Pfam" id="PF00067">
    <property type="entry name" value="p450"/>
    <property type="match status" value="1"/>
</dbReference>
<evidence type="ECO:0000256" key="3">
    <source>
        <dbReference type="ARBA" id="ARBA00023004"/>
    </source>
</evidence>
<evidence type="ECO:0000313" key="5">
    <source>
        <dbReference type="Proteomes" id="UP000708208"/>
    </source>
</evidence>
<dbReference type="PANTHER" id="PTHR24300:SF403">
    <property type="entry name" value="CYTOCHROME P450 306A1"/>
    <property type="match status" value="1"/>
</dbReference>
<dbReference type="GO" id="GO:0006082">
    <property type="term" value="P:organic acid metabolic process"/>
    <property type="evidence" value="ECO:0007669"/>
    <property type="project" value="TreeGrafter"/>
</dbReference>
<evidence type="ECO:0008006" key="6">
    <source>
        <dbReference type="Google" id="ProtNLM"/>
    </source>
</evidence>
<keyword evidence="2" id="KW-0479">Metal-binding</keyword>
<comment type="caution">
    <text evidence="4">The sequence shown here is derived from an EMBL/GenBank/DDBJ whole genome shotgun (WGS) entry which is preliminary data.</text>
</comment>
<dbReference type="GO" id="GO:0006805">
    <property type="term" value="P:xenobiotic metabolic process"/>
    <property type="evidence" value="ECO:0007669"/>
    <property type="project" value="TreeGrafter"/>
</dbReference>
<name>A0A8J2KQG9_9HEXA</name>
<dbReference type="GO" id="GO:0005737">
    <property type="term" value="C:cytoplasm"/>
    <property type="evidence" value="ECO:0007669"/>
    <property type="project" value="TreeGrafter"/>
</dbReference>